<evidence type="ECO:0000313" key="2">
    <source>
        <dbReference type="EMBL" id="KAF0926958.1"/>
    </source>
</evidence>
<dbReference type="OrthoDB" id="1916412at2759"/>
<accession>A0A6G1EQM7</accession>
<sequence>MNHELLQAVTTDNKDLLEEVLGTNRIVMEALLKGITAEGNSALHIAASYENKANEALLRASNADGSTAMHEAVSNGHFPVLKTLVLKEAGLGSIVNARVKPTNHYNKLLGTAWS</sequence>
<proteinExistence type="predicted"/>
<reference evidence="2 3" key="1">
    <citation type="submission" date="2019-11" db="EMBL/GenBank/DDBJ databases">
        <title>Whole genome sequence of Oryza granulata.</title>
        <authorList>
            <person name="Li W."/>
        </authorList>
    </citation>
    <scope>NUCLEOTIDE SEQUENCE [LARGE SCALE GENOMIC DNA]</scope>
    <source>
        <strain evidence="3">cv. Menghai</strain>
        <tissue evidence="2">Leaf</tissue>
    </source>
</reference>
<dbReference type="Proteomes" id="UP000479710">
    <property type="component" value="Unassembled WGS sequence"/>
</dbReference>
<dbReference type="PROSITE" id="PS50297">
    <property type="entry name" value="ANK_REP_REGION"/>
    <property type="match status" value="1"/>
</dbReference>
<evidence type="ECO:0000256" key="1">
    <source>
        <dbReference type="PROSITE-ProRule" id="PRU00023"/>
    </source>
</evidence>
<dbReference type="InterPro" id="IPR002110">
    <property type="entry name" value="Ankyrin_rpt"/>
</dbReference>
<comment type="caution">
    <text evidence="2">The sequence shown here is derived from an EMBL/GenBank/DDBJ whole genome shotgun (WGS) entry which is preliminary data.</text>
</comment>
<dbReference type="Pfam" id="PF12796">
    <property type="entry name" value="Ank_2"/>
    <property type="match status" value="1"/>
</dbReference>
<gene>
    <name evidence="2" type="ORF">E2562_028544</name>
</gene>
<keyword evidence="3" id="KW-1185">Reference proteome</keyword>
<dbReference type="AlphaFoldDB" id="A0A6G1EQM7"/>
<dbReference type="Gene3D" id="1.25.40.20">
    <property type="entry name" value="Ankyrin repeat-containing domain"/>
    <property type="match status" value="1"/>
</dbReference>
<keyword evidence="1" id="KW-0040">ANK repeat</keyword>
<dbReference type="SUPFAM" id="SSF48403">
    <property type="entry name" value="Ankyrin repeat"/>
    <property type="match status" value="1"/>
</dbReference>
<feature type="repeat" description="ANK" evidence="1">
    <location>
        <begin position="64"/>
        <end position="96"/>
    </location>
</feature>
<organism evidence="2 3">
    <name type="scientific">Oryza meyeriana var. granulata</name>
    <dbReference type="NCBI Taxonomy" id="110450"/>
    <lineage>
        <taxon>Eukaryota</taxon>
        <taxon>Viridiplantae</taxon>
        <taxon>Streptophyta</taxon>
        <taxon>Embryophyta</taxon>
        <taxon>Tracheophyta</taxon>
        <taxon>Spermatophyta</taxon>
        <taxon>Magnoliopsida</taxon>
        <taxon>Liliopsida</taxon>
        <taxon>Poales</taxon>
        <taxon>Poaceae</taxon>
        <taxon>BOP clade</taxon>
        <taxon>Oryzoideae</taxon>
        <taxon>Oryzeae</taxon>
        <taxon>Oryzinae</taxon>
        <taxon>Oryza</taxon>
        <taxon>Oryza meyeriana</taxon>
    </lineage>
</organism>
<dbReference type="EMBL" id="SPHZ02000003">
    <property type="protein sequence ID" value="KAF0926958.1"/>
    <property type="molecule type" value="Genomic_DNA"/>
</dbReference>
<evidence type="ECO:0000313" key="3">
    <source>
        <dbReference type="Proteomes" id="UP000479710"/>
    </source>
</evidence>
<protein>
    <submittedName>
        <fullName evidence="2">Uncharacterized protein</fullName>
    </submittedName>
</protein>
<dbReference type="InterPro" id="IPR036770">
    <property type="entry name" value="Ankyrin_rpt-contain_sf"/>
</dbReference>
<dbReference type="PROSITE" id="PS50088">
    <property type="entry name" value="ANK_REPEAT"/>
    <property type="match status" value="1"/>
</dbReference>
<name>A0A6G1EQM7_9ORYZ</name>